<dbReference type="GO" id="GO:0016592">
    <property type="term" value="C:mediator complex"/>
    <property type="evidence" value="ECO:0007669"/>
    <property type="project" value="InterPro"/>
</dbReference>
<dbReference type="InterPro" id="IPR019313">
    <property type="entry name" value="Mediator_Med17"/>
</dbReference>
<evidence type="ECO:0000256" key="7">
    <source>
        <dbReference type="ARBA" id="ARBA00032014"/>
    </source>
</evidence>
<dbReference type="AlphaFoldDB" id="A0AAD4DJ24"/>
<gene>
    <name evidence="8" type="primary">MED17</name>
    <name evidence="9" type="ORF">BGZ95_001118</name>
</gene>
<evidence type="ECO:0000256" key="6">
    <source>
        <dbReference type="ARBA" id="ARBA00023242"/>
    </source>
</evidence>
<evidence type="ECO:0000256" key="1">
    <source>
        <dbReference type="ARBA" id="ARBA00004123"/>
    </source>
</evidence>
<dbReference type="PANTHER" id="PTHR13114">
    <property type="entry name" value="MEDIATOR OF RNA POLYMERASE II TRANSCRIPTION SUBUNIT 17"/>
    <property type="match status" value="1"/>
</dbReference>
<proteinExistence type="inferred from homology"/>
<evidence type="ECO:0000256" key="4">
    <source>
        <dbReference type="ARBA" id="ARBA00023015"/>
    </source>
</evidence>
<evidence type="ECO:0000256" key="8">
    <source>
        <dbReference type="RuleBase" id="RU364140"/>
    </source>
</evidence>
<evidence type="ECO:0000256" key="5">
    <source>
        <dbReference type="ARBA" id="ARBA00023163"/>
    </source>
</evidence>
<dbReference type="EMBL" id="JAAAIL010000122">
    <property type="protein sequence ID" value="KAG0279472.1"/>
    <property type="molecule type" value="Genomic_DNA"/>
</dbReference>
<evidence type="ECO:0000256" key="2">
    <source>
        <dbReference type="ARBA" id="ARBA00005635"/>
    </source>
</evidence>
<comment type="caution">
    <text evidence="9">The sequence shown here is derived from an EMBL/GenBank/DDBJ whole genome shotgun (WGS) entry which is preliminary data.</text>
</comment>
<comment type="subunit">
    <text evidence="8">Component of the Mediator complex.</text>
</comment>
<comment type="similarity">
    <text evidence="2 8">Belongs to the Mediator complex subunit 17 family.</text>
</comment>
<keyword evidence="6 8" id="KW-0539">Nucleus</keyword>
<keyword evidence="10" id="KW-1185">Reference proteome</keyword>
<accession>A0AAD4DJ24</accession>
<comment type="subcellular location">
    <subcellularLocation>
        <location evidence="1 8">Nucleus</location>
    </subcellularLocation>
</comment>
<evidence type="ECO:0000256" key="3">
    <source>
        <dbReference type="ARBA" id="ARBA00019610"/>
    </source>
</evidence>
<keyword evidence="5 8" id="KW-0804">Transcription</keyword>
<dbReference type="GO" id="GO:0070847">
    <property type="term" value="C:core mediator complex"/>
    <property type="evidence" value="ECO:0007669"/>
    <property type="project" value="TreeGrafter"/>
</dbReference>
<comment type="function">
    <text evidence="8">Component of the Mediator complex, a coactivator involved in the regulated transcription of nearly all RNA polymerase II-dependent genes. Mediator functions as a bridge to convey information from gene-specific regulatory proteins to the basal RNA polymerase II transcription machinery. Mediator is recruited to promoters by direct interactions with regulatory proteins and serves as a scaffold for the assembly of a functional preinitiation complex with RNA polymerase II and the general transcription factors.</text>
</comment>
<dbReference type="GO" id="GO:0006357">
    <property type="term" value="P:regulation of transcription by RNA polymerase II"/>
    <property type="evidence" value="ECO:0007669"/>
    <property type="project" value="InterPro"/>
</dbReference>
<evidence type="ECO:0000313" key="9">
    <source>
        <dbReference type="EMBL" id="KAG0279472.1"/>
    </source>
</evidence>
<protein>
    <recommendedName>
        <fullName evidence="3 8">Mediator of RNA polymerase II transcription subunit 17</fullName>
    </recommendedName>
    <alternativeName>
        <fullName evidence="7 8">Mediator complex subunit 17</fullName>
    </alternativeName>
</protein>
<reference evidence="9" key="1">
    <citation type="journal article" date="2020" name="Fungal Divers.">
        <title>Resolving the Mortierellaceae phylogeny through synthesis of multi-gene phylogenetics and phylogenomics.</title>
        <authorList>
            <person name="Vandepol N."/>
            <person name="Liber J."/>
            <person name="Desiro A."/>
            <person name="Na H."/>
            <person name="Kennedy M."/>
            <person name="Barry K."/>
            <person name="Grigoriev I.V."/>
            <person name="Miller A.N."/>
            <person name="O'Donnell K."/>
            <person name="Stajich J.E."/>
            <person name="Bonito G."/>
        </authorList>
    </citation>
    <scope>NUCLEOTIDE SEQUENCE</scope>
    <source>
        <strain evidence="9">NRRL 28262</strain>
    </source>
</reference>
<evidence type="ECO:0000313" key="10">
    <source>
        <dbReference type="Proteomes" id="UP001194580"/>
    </source>
</evidence>
<dbReference type="Pfam" id="PF10156">
    <property type="entry name" value="Med17"/>
    <property type="match status" value="1"/>
</dbReference>
<sequence length="307" mass="32973">MAAEESNKRIKLNLERSLERLPFDITQKAEEIYLPDGDPSEKLKRKIKVISDAAGDYYDQYTHNATSTEVPTGGGSEAGVTTSGKDKFIVQGESGGSAAATSTAAAVVAANTRVTSPQGIYAKLWHAQSEIGIALDVLNIVISSFQPPQGSGGNGPGSTFPTNPLPTALPPGSLKCEYVPKPVLVSAQIQNEKLALGAKRQQLRSAADILMQGAKKLKKVMMNEDEFWAGALTLRKNNWCLVSGRSGLPGHFQQGVHPHLQHGNRLGAGSQLFVHYGFRDVGSLYGERAYAEMVRNTSPRDERTKGA</sequence>
<keyword evidence="4 8" id="KW-0805">Transcription regulation</keyword>
<dbReference type="PANTHER" id="PTHR13114:SF7">
    <property type="entry name" value="MEDIATOR OF RNA POLYMERASE II TRANSCRIPTION SUBUNIT 17"/>
    <property type="match status" value="1"/>
</dbReference>
<dbReference type="Proteomes" id="UP001194580">
    <property type="component" value="Unassembled WGS sequence"/>
</dbReference>
<keyword evidence="8" id="KW-0010">Activator</keyword>
<organism evidence="9 10">
    <name type="scientific">Linnemannia exigua</name>
    <dbReference type="NCBI Taxonomy" id="604196"/>
    <lineage>
        <taxon>Eukaryota</taxon>
        <taxon>Fungi</taxon>
        <taxon>Fungi incertae sedis</taxon>
        <taxon>Mucoromycota</taxon>
        <taxon>Mortierellomycotina</taxon>
        <taxon>Mortierellomycetes</taxon>
        <taxon>Mortierellales</taxon>
        <taxon>Mortierellaceae</taxon>
        <taxon>Linnemannia</taxon>
    </lineage>
</organism>
<name>A0AAD4DJ24_9FUNG</name>
<dbReference type="GO" id="GO:0003712">
    <property type="term" value="F:transcription coregulator activity"/>
    <property type="evidence" value="ECO:0007669"/>
    <property type="project" value="InterPro"/>
</dbReference>